<proteinExistence type="predicted"/>
<dbReference type="Proteomes" id="UP000095281">
    <property type="component" value="Unplaced"/>
</dbReference>
<name>A0A1I8BDQ1_MELHA</name>
<reference evidence="2" key="1">
    <citation type="submission" date="2016-11" db="UniProtKB">
        <authorList>
            <consortium name="WormBaseParasite"/>
        </authorList>
    </citation>
    <scope>IDENTIFICATION</scope>
</reference>
<keyword evidence="1" id="KW-1185">Reference proteome</keyword>
<sequence length="209" mass="24179">MFNERILKNLLSLCIDANIYNNQPTWKDWFCVKANRIQTTLNSIIIPTDRTDFQVNMVFESLAKYFRGYYFDNKNTFCINHIVPEKIDVLKGKINGMVKYKNDQELHELNDHIEESIDKGFKLKIGDKKKPKNDKNQSNNKAIELGCEITIAIQTLCEKGSPVDCYSLKSALSIFAAEMFLASIFIEDFDYLVGKWPIAIYKNSGRRRG</sequence>
<accession>A0A1I8BDQ1</accession>
<organism evidence="1 2">
    <name type="scientific">Meloidogyne hapla</name>
    <name type="common">Root-knot nematode worm</name>
    <dbReference type="NCBI Taxonomy" id="6305"/>
    <lineage>
        <taxon>Eukaryota</taxon>
        <taxon>Metazoa</taxon>
        <taxon>Ecdysozoa</taxon>
        <taxon>Nematoda</taxon>
        <taxon>Chromadorea</taxon>
        <taxon>Rhabditida</taxon>
        <taxon>Tylenchina</taxon>
        <taxon>Tylenchomorpha</taxon>
        <taxon>Tylenchoidea</taxon>
        <taxon>Meloidogynidae</taxon>
        <taxon>Meloidogyninae</taxon>
        <taxon>Meloidogyne</taxon>
    </lineage>
</organism>
<dbReference type="WBParaSite" id="MhA1_Contig2084.frz3.gene5">
    <property type="protein sequence ID" value="MhA1_Contig2084.frz3.gene5"/>
    <property type="gene ID" value="MhA1_Contig2084.frz3.gene5"/>
</dbReference>
<protein>
    <submittedName>
        <fullName evidence="2">Uncharacterized protein</fullName>
    </submittedName>
</protein>
<evidence type="ECO:0000313" key="2">
    <source>
        <dbReference type="WBParaSite" id="MhA1_Contig2084.frz3.gene5"/>
    </source>
</evidence>
<evidence type="ECO:0000313" key="1">
    <source>
        <dbReference type="Proteomes" id="UP000095281"/>
    </source>
</evidence>
<dbReference type="AlphaFoldDB" id="A0A1I8BDQ1"/>